<dbReference type="GO" id="GO:0003677">
    <property type="term" value="F:DNA binding"/>
    <property type="evidence" value="ECO:0007669"/>
    <property type="project" value="InterPro"/>
</dbReference>
<dbReference type="SMART" id="SM00530">
    <property type="entry name" value="HTH_XRE"/>
    <property type="match status" value="1"/>
</dbReference>
<dbReference type="EMBL" id="JACJLU010000001">
    <property type="protein sequence ID" value="MBM6830639.1"/>
    <property type="molecule type" value="Genomic_DNA"/>
</dbReference>
<dbReference type="Proteomes" id="UP000521313">
    <property type="component" value="Unassembled WGS sequence"/>
</dbReference>
<dbReference type="CDD" id="cd00093">
    <property type="entry name" value="HTH_XRE"/>
    <property type="match status" value="1"/>
</dbReference>
<dbReference type="GO" id="GO:0004252">
    <property type="term" value="F:serine-type endopeptidase activity"/>
    <property type="evidence" value="ECO:0007669"/>
    <property type="project" value="UniProtKB-EC"/>
</dbReference>
<dbReference type="CDD" id="cd06529">
    <property type="entry name" value="S24_LexA-like"/>
    <property type="match status" value="1"/>
</dbReference>
<feature type="domain" description="HTH cro/C1-type" evidence="8">
    <location>
        <begin position="7"/>
        <end position="62"/>
    </location>
</feature>
<dbReference type="SUPFAM" id="SSF47413">
    <property type="entry name" value="lambda repressor-like DNA-binding domains"/>
    <property type="match status" value="1"/>
</dbReference>
<dbReference type="Gene3D" id="1.10.260.40">
    <property type="entry name" value="lambda repressor-like DNA-binding domains"/>
    <property type="match status" value="1"/>
</dbReference>
<dbReference type="EMBL" id="JACHHD010000015">
    <property type="protein sequence ID" value="MBB5185427.1"/>
    <property type="molecule type" value="Genomic_DNA"/>
</dbReference>
<protein>
    <submittedName>
        <fullName evidence="10">Helix-turn-helix domain-containing protein</fullName>
    </submittedName>
    <submittedName>
        <fullName evidence="9">Repressor LexA</fullName>
        <ecNumber evidence="9">3.4.21.88</ecNumber>
    </submittedName>
</protein>
<keyword evidence="12" id="KW-1185">Reference proteome</keyword>
<dbReference type="Pfam" id="PF01381">
    <property type="entry name" value="HTH_3"/>
    <property type="match status" value="1"/>
</dbReference>
<dbReference type="GO" id="GO:0006281">
    <property type="term" value="P:DNA repair"/>
    <property type="evidence" value="ECO:0007669"/>
    <property type="project" value="UniProtKB-KW"/>
</dbReference>
<organism evidence="9 11">
    <name type="scientific">Faecalicoccus acidiformans</name>
    <dbReference type="NCBI Taxonomy" id="915173"/>
    <lineage>
        <taxon>Bacteria</taxon>
        <taxon>Bacillati</taxon>
        <taxon>Bacillota</taxon>
        <taxon>Erysipelotrichia</taxon>
        <taxon>Erysipelotrichales</taxon>
        <taxon>Erysipelotrichaceae</taxon>
        <taxon>Faecalicoccus</taxon>
    </lineage>
</organism>
<evidence type="ECO:0000313" key="10">
    <source>
        <dbReference type="EMBL" id="MBM6830639.1"/>
    </source>
</evidence>
<dbReference type="PANTHER" id="PTHR33516">
    <property type="entry name" value="LEXA REPRESSOR"/>
    <property type="match status" value="1"/>
</dbReference>
<evidence type="ECO:0000256" key="4">
    <source>
        <dbReference type="ARBA" id="ARBA00022813"/>
    </source>
</evidence>
<dbReference type="InterPro" id="IPR050077">
    <property type="entry name" value="LexA_repressor"/>
</dbReference>
<name>A0A7W8D1C1_9FIRM</name>
<keyword evidence="2" id="KW-0227">DNA damage</keyword>
<dbReference type="PRINTS" id="PR00726">
    <property type="entry name" value="LEXASERPTASE"/>
</dbReference>
<evidence type="ECO:0000259" key="8">
    <source>
        <dbReference type="PROSITE" id="PS50943"/>
    </source>
</evidence>
<dbReference type="GO" id="GO:0006355">
    <property type="term" value="P:regulation of DNA-templated transcription"/>
    <property type="evidence" value="ECO:0007669"/>
    <property type="project" value="InterPro"/>
</dbReference>
<dbReference type="PANTHER" id="PTHR33516:SF2">
    <property type="entry name" value="LEXA REPRESSOR-RELATED"/>
    <property type="match status" value="1"/>
</dbReference>
<dbReference type="InterPro" id="IPR015927">
    <property type="entry name" value="Peptidase_S24_S26A/B/C"/>
</dbReference>
<dbReference type="InterPro" id="IPR010982">
    <property type="entry name" value="Lambda_DNA-bd_dom_sf"/>
</dbReference>
<evidence type="ECO:0000313" key="12">
    <source>
        <dbReference type="Proteomes" id="UP000775500"/>
    </source>
</evidence>
<comment type="similarity">
    <text evidence="1 7">Belongs to the peptidase S24 family.</text>
</comment>
<dbReference type="SUPFAM" id="SSF51306">
    <property type="entry name" value="LexA/Signal peptidase"/>
    <property type="match status" value="1"/>
</dbReference>
<keyword evidence="5" id="KW-0234">DNA repair</keyword>
<evidence type="ECO:0000256" key="1">
    <source>
        <dbReference type="ARBA" id="ARBA00007484"/>
    </source>
</evidence>
<accession>A0A7W8D1C1</accession>
<reference evidence="10 12" key="3">
    <citation type="journal article" date="2021" name="Sci. Rep.">
        <title>The distribution of antibiotic resistance genes in chicken gut microbiota commensals.</title>
        <authorList>
            <person name="Juricova H."/>
            <person name="Matiasovicova J."/>
            <person name="Kubasova T."/>
            <person name="Cejkova D."/>
            <person name="Rychlik I."/>
        </authorList>
    </citation>
    <scope>NUCLEOTIDE SEQUENCE [LARGE SCALE GENOMIC DNA]</scope>
    <source>
        <strain evidence="10 12">An423</strain>
    </source>
</reference>
<evidence type="ECO:0000313" key="9">
    <source>
        <dbReference type="EMBL" id="MBB5185427.1"/>
    </source>
</evidence>
<dbReference type="PROSITE" id="PS50943">
    <property type="entry name" value="HTH_CROC1"/>
    <property type="match status" value="1"/>
</dbReference>
<gene>
    <name evidence="10" type="ORF">H5982_00750</name>
    <name evidence="9" type="ORF">HNQ43_001484</name>
</gene>
<dbReference type="Proteomes" id="UP000775500">
    <property type="component" value="Unassembled WGS sequence"/>
</dbReference>
<sequence>MKLKELLIRYEIENDLNHTQLAKIIGVSTSTLYRWISGESTDLKKSTLQKLSHVLGYDVEKLLHEETSSLKPILGTVKAGYDLFAQESIEGYVEVNGKDAPRGDYFLRIQGDSMEGSHIYDGDLVFVRQCDTVEDGKIAVVLIGEEATVKKVRYKNNLMILEASNPKYEPKYFTPQEVADLPVRILGQVRFVRTDFD</sequence>
<keyword evidence="4 7" id="KW-0068">Autocatalytic cleavage</keyword>
<proteinExistence type="inferred from homology"/>
<dbReference type="InterPro" id="IPR006197">
    <property type="entry name" value="Peptidase_S24_LexA"/>
</dbReference>
<evidence type="ECO:0000256" key="7">
    <source>
        <dbReference type="RuleBase" id="RU003991"/>
    </source>
</evidence>
<dbReference type="Pfam" id="PF00717">
    <property type="entry name" value="Peptidase_S24"/>
    <property type="match status" value="1"/>
</dbReference>
<dbReference type="AlphaFoldDB" id="A0A7W8D1C1"/>
<dbReference type="InterPro" id="IPR001387">
    <property type="entry name" value="Cro/C1-type_HTH"/>
</dbReference>
<keyword evidence="3 7" id="KW-0378">Hydrolase</keyword>
<dbReference type="RefSeq" id="WP_183376364.1">
    <property type="nucleotide sequence ID" value="NZ_CALVCN010000003.1"/>
</dbReference>
<keyword evidence="6" id="KW-0742">SOS response</keyword>
<dbReference type="InterPro" id="IPR039418">
    <property type="entry name" value="LexA-like"/>
</dbReference>
<reference evidence="9 11" key="1">
    <citation type="submission" date="2020-08" db="EMBL/GenBank/DDBJ databases">
        <title>Genomic Encyclopedia of Type Strains, Phase IV (KMG-IV): sequencing the most valuable type-strain genomes for metagenomic binning, comparative biology and taxonomic classification.</title>
        <authorList>
            <person name="Goeker M."/>
        </authorList>
    </citation>
    <scope>NUCLEOTIDE SEQUENCE [LARGE SCALE GENOMIC DNA]</scope>
    <source>
        <strain evidence="9 11">DSM 26963</strain>
    </source>
</reference>
<evidence type="ECO:0000256" key="6">
    <source>
        <dbReference type="ARBA" id="ARBA00023236"/>
    </source>
</evidence>
<evidence type="ECO:0000256" key="3">
    <source>
        <dbReference type="ARBA" id="ARBA00022801"/>
    </source>
</evidence>
<dbReference type="EC" id="3.4.21.88" evidence="9"/>
<evidence type="ECO:0000256" key="5">
    <source>
        <dbReference type="ARBA" id="ARBA00023204"/>
    </source>
</evidence>
<reference evidence="10" key="2">
    <citation type="submission" date="2020-08" db="EMBL/GenBank/DDBJ databases">
        <authorList>
            <person name="Cejkova D."/>
            <person name="Kubasova T."/>
            <person name="Jahodarova E."/>
            <person name="Rychlik I."/>
        </authorList>
    </citation>
    <scope>NUCLEOTIDE SEQUENCE</scope>
    <source>
        <strain evidence="10">An423</strain>
    </source>
</reference>
<evidence type="ECO:0000313" key="11">
    <source>
        <dbReference type="Proteomes" id="UP000521313"/>
    </source>
</evidence>
<comment type="caution">
    <text evidence="9">The sequence shown here is derived from an EMBL/GenBank/DDBJ whole genome shotgun (WGS) entry which is preliminary data.</text>
</comment>
<dbReference type="InterPro" id="IPR036286">
    <property type="entry name" value="LexA/Signal_pep-like_sf"/>
</dbReference>
<evidence type="ECO:0000256" key="2">
    <source>
        <dbReference type="ARBA" id="ARBA00022763"/>
    </source>
</evidence>
<dbReference type="GO" id="GO:0009432">
    <property type="term" value="P:SOS response"/>
    <property type="evidence" value="ECO:0007669"/>
    <property type="project" value="UniProtKB-KW"/>
</dbReference>
<dbReference type="Gene3D" id="2.10.109.10">
    <property type="entry name" value="Umud Fragment, subunit A"/>
    <property type="match status" value="1"/>
</dbReference>